<comment type="subcellular location">
    <subcellularLocation>
        <location evidence="1">Cell inner membrane</location>
        <topology evidence="1">Single-pass membrane protein</topology>
    </subcellularLocation>
</comment>
<evidence type="ECO:0000256" key="2">
    <source>
        <dbReference type="ARBA" id="ARBA00009477"/>
    </source>
</evidence>
<evidence type="ECO:0000313" key="13">
    <source>
        <dbReference type="Proteomes" id="UP000007564"/>
    </source>
</evidence>
<evidence type="ECO:0000256" key="8">
    <source>
        <dbReference type="ARBA" id="ARBA00023136"/>
    </source>
</evidence>
<evidence type="ECO:0000256" key="10">
    <source>
        <dbReference type="SAM" id="Phobius"/>
    </source>
</evidence>
<evidence type="ECO:0000256" key="9">
    <source>
        <dbReference type="SAM" id="Coils"/>
    </source>
</evidence>
<dbReference type="OrthoDB" id="9811754at2"/>
<dbReference type="Gene3D" id="2.40.50.100">
    <property type="match status" value="1"/>
</dbReference>
<evidence type="ECO:0000256" key="4">
    <source>
        <dbReference type="ARBA" id="ARBA00022475"/>
    </source>
</evidence>
<gene>
    <name evidence="12" type="ORF">BN112_1627</name>
</gene>
<dbReference type="InterPro" id="IPR058633">
    <property type="entry name" value="EmrA/FarA_HH"/>
</dbReference>
<organism evidence="12 13">
    <name type="scientific">Bordetella bronchiseptica 253</name>
    <dbReference type="NCBI Taxonomy" id="568707"/>
    <lineage>
        <taxon>Bacteria</taxon>
        <taxon>Pseudomonadati</taxon>
        <taxon>Pseudomonadota</taxon>
        <taxon>Betaproteobacteria</taxon>
        <taxon>Burkholderiales</taxon>
        <taxon>Alcaligenaceae</taxon>
        <taxon>Bordetella</taxon>
    </lineage>
</organism>
<dbReference type="KEGG" id="bbh:BN112_1627"/>
<dbReference type="AlphaFoldDB" id="A0A0C6P1F3"/>
<evidence type="ECO:0000256" key="6">
    <source>
        <dbReference type="ARBA" id="ARBA00022692"/>
    </source>
</evidence>
<keyword evidence="9" id="KW-0175">Coiled coil</keyword>
<keyword evidence="8 10" id="KW-0472">Membrane</keyword>
<feature type="transmembrane region" description="Helical" evidence="10">
    <location>
        <begin position="21"/>
        <end position="43"/>
    </location>
</feature>
<evidence type="ECO:0000256" key="3">
    <source>
        <dbReference type="ARBA" id="ARBA00022448"/>
    </source>
</evidence>
<keyword evidence="4" id="KW-1003">Cell membrane</keyword>
<keyword evidence="3" id="KW-0813">Transport</keyword>
<dbReference type="GO" id="GO:0015721">
    <property type="term" value="P:bile acid and bile salt transport"/>
    <property type="evidence" value="ECO:0007669"/>
    <property type="project" value="UniProtKB-ARBA"/>
</dbReference>
<feature type="domain" description="Multidrug export protein EmrA/FarA alpha-helical hairpin" evidence="11">
    <location>
        <begin position="95"/>
        <end position="229"/>
    </location>
</feature>
<name>A0A0C6P1F3_BORBO</name>
<comment type="similarity">
    <text evidence="2">Belongs to the membrane fusion protein (MFP) (TC 8.A.1) family.</text>
</comment>
<dbReference type="InterPro" id="IPR050739">
    <property type="entry name" value="MFP"/>
</dbReference>
<dbReference type="Proteomes" id="UP000007564">
    <property type="component" value="Chromosome"/>
</dbReference>
<evidence type="ECO:0000259" key="11">
    <source>
        <dbReference type="Pfam" id="PF25885"/>
    </source>
</evidence>
<evidence type="ECO:0000256" key="5">
    <source>
        <dbReference type="ARBA" id="ARBA00022519"/>
    </source>
</evidence>
<dbReference type="EMBL" id="HE965806">
    <property type="protein sequence ID" value="CCJ53544.1"/>
    <property type="molecule type" value="Genomic_DNA"/>
</dbReference>
<keyword evidence="6 10" id="KW-0812">Transmembrane</keyword>
<keyword evidence="5" id="KW-0997">Cell inner membrane</keyword>
<dbReference type="PANTHER" id="PTHR30386:SF19">
    <property type="entry name" value="MULTIDRUG EXPORT PROTEIN EMRA-RELATED"/>
    <property type="match status" value="1"/>
</dbReference>
<keyword evidence="7 10" id="KW-1133">Transmembrane helix</keyword>
<accession>A0A0C6P1F3</accession>
<dbReference type="Gene3D" id="2.40.30.170">
    <property type="match status" value="1"/>
</dbReference>
<sequence length="404" mass="43120">MNEPDSHLMSPSPTTHPARKRLLWLATGVFAVLAIAYAIWWALFGSHFESTDDAYVHGNLVQITPQVPGTVVAIEADDTEAVTAGQALVRLDPADTDVALQQAEARLAQTVRQVRTLYVQNDALAADIDVRQAEIARAQADLKRAQSDLQRRQTLAKSGGVSGEEILHAETALKSAQSALAQARANLAAAQAKLATNQALTEGTTVAEHPDVRNAAAQVRNAWLNRSRTVLPAPVDGIVARRAAQVGQRVAPGAMLMNVVPLDQIWVEANFKEGQLRHMRIGQPARITADLYGGSVVYDGKVIGLDAGTGSAFALLPAQNASGNWIKVVQRVPVRIALDPEQLKTHPLRVGLSMDVEVDVGAEQGQPVTAAPRAEPALSTQVFEPAHDEADALIARIIQANLAS</sequence>
<dbReference type="HOGENOM" id="CLU_018816_15_0_4"/>
<proteinExistence type="inferred from homology"/>
<dbReference type="FunFam" id="2.40.30.170:FF:000003">
    <property type="entry name" value="Multidrug resistance protein A"/>
    <property type="match status" value="1"/>
</dbReference>
<dbReference type="Pfam" id="PF25885">
    <property type="entry name" value="HH_EMRA"/>
    <property type="match status" value="1"/>
</dbReference>
<dbReference type="Gene3D" id="1.10.287.470">
    <property type="entry name" value="Helix hairpin bin"/>
    <property type="match status" value="1"/>
</dbReference>
<evidence type="ECO:0000313" key="12">
    <source>
        <dbReference type="EMBL" id="CCJ53544.1"/>
    </source>
</evidence>
<dbReference type="PANTHER" id="PTHR30386">
    <property type="entry name" value="MEMBRANE FUSION SUBUNIT OF EMRAB-TOLC MULTIDRUG EFFLUX PUMP"/>
    <property type="match status" value="1"/>
</dbReference>
<evidence type="ECO:0000256" key="1">
    <source>
        <dbReference type="ARBA" id="ARBA00004377"/>
    </source>
</evidence>
<dbReference type="GO" id="GO:0046677">
    <property type="term" value="P:response to antibiotic"/>
    <property type="evidence" value="ECO:0007669"/>
    <property type="project" value="UniProtKB-ARBA"/>
</dbReference>
<feature type="coiled-coil region" evidence="9">
    <location>
        <begin position="100"/>
        <end position="200"/>
    </location>
</feature>
<dbReference type="GO" id="GO:1990961">
    <property type="term" value="P:xenobiotic detoxification by transmembrane export across the plasma membrane"/>
    <property type="evidence" value="ECO:0007669"/>
    <property type="project" value="UniProtKB-ARBA"/>
</dbReference>
<dbReference type="SUPFAM" id="SSF111369">
    <property type="entry name" value="HlyD-like secretion proteins"/>
    <property type="match status" value="2"/>
</dbReference>
<protein>
    <submittedName>
        <fullName evidence="12">Putative multidrug resistance protein</fullName>
    </submittedName>
</protein>
<dbReference type="GO" id="GO:0005886">
    <property type="term" value="C:plasma membrane"/>
    <property type="evidence" value="ECO:0007669"/>
    <property type="project" value="UniProtKB-SubCell"/>
</dbReference>
<reference evidence="12 13" key="1">
    <citation type="journal article" date="2012" name="BMC Genomics">
        <title>Comparative genomics of the classical Bordetella subspecies: the evolution and exchange of virulence-associated diversity amongst closely related pathogens.</title>
        <authorList>
            <person name="Park J."/>
            <person name="Zhang Y."/>
            <person name="Buboltz A.M."/>
            <person name="Zhang X."/>
            <person name="Schuster S.C."/>
            <person name="Ahuja U."/>
            <person name="Liu M."/>
            <person name="Miller J.F."/>
            <person name="Sebaihia M."/>
            <person name="Bentley S.D."/>
            <person name="Parkhill J."/>
            <person name="Harvill E.T."/>
        </authorList>
    </citation>
    <scope>NUCLEOTIDE SEQUENCE [LARGE SCALE GENOMIC DNA]</scope>
    <source>
        <strain evidence="12 13">253</strain>
    </source>
</reference>
<evidence type="ECO:0000256" key="7">
    <source>
        <dbReference type="ARBA" id="ARBA00022989"/>
    </source>
</evidence>